<dbReference type="PANTHER" id="PTHR37318:SF1">
    <property type="entry name" value="BSL7504 PROTEIN"/>
    <property type="match status" value="1"/>
</dbReference>
<evidence type="ECO:0000259" key="1">
    <source>
        <dbReference type="Pfam" id="PF13601"/>
    </source>
</evidence>
<sequence length="102" mass="11321">MKVDIHKLNKAFENRVRLGIMSALIAGEAMDFNRLKELLDVTDGNLASHLKALEKEAFIEVQKSFVGRKPNTKYLATRAGKKAFAAHIDALEALIKKQTGRG</sequence>
<dbReference type="STRING" id="1563681.BFP71_05085"/>
<feature type="domain" description="Winged helix DNA-binding" evidence="1">
    <location>
        <begin position="16"/>
        <end position="95"/>
    </location>
</feature>
<dbReference type="RefSeq" id="WP_069834344.1">
    <property type="nucleotide sequence ID" value="NZ_MDGQ01000003.1"/>
</dbReference>
<dbReference type="Proteomes" id="UP000095552">
    <property type="component" value="Unassembled WGS sequence"/>
</dbReference>
<protein>
    <submittedName>
        <fullName evidence="2">Transcriptional regulator</fullName>
    </submittedName>
</protein>
<evidence type="ECO:0000313" key="2">
    <source>
        <dbReference type="EMBL" id="OEK07032.1"/>
    </source>
</evidence>
<dbReference type="PANTHER" id="PTHR37318">
    <property type="entry name" value="BSL7504 PROTEIN"/>
    <property type="match status" value="1"/>
</dbReference>
<dbReference type="EMBL" id="MDGQ01000003">
    <property type="protein sequence ID" value="OEK07032.1"/>
    <property type="molecule type" value="Genomic_DNA"/>
</dbReference>
<dbReference type="OrthoDB" id="9800369at2"/>
<dbReference type="Gene3D" id="1.10.10.10">
    <property type="entry name" value="Winged helix-like DNA-binding domain superfamily/Winged helix DNA-binding domain"/>
    <property type="match status" value="1"/>
</dbReference>
<dbReference type="AlphaFoldDB" id="A0A1E5T6M7"/>
<comment type="caution">
    <text evidence="2">The sequence shown here is derived from an EMBL/GenBank/DDBJ whole genome shotgun (WGS) entry which is preliminary data.</text>
</comment>
<keyword evidence="3" id="KW-1185">Reference proteome</keyword>
<evidence type="ECO:0000313" key="3">
    <source>
        <dbReference type="Proteomes" id="UP000095552"/>
    </source>
</evidence>
<dbReference type="SUPFAM" id="SSF46785">
    <property type="entry name" value="Winged helix' DNA-binding domain"/>
    <property type="match status" value="1"/>
</dbReference>
<proteinExistence type="predicted"/>
<dbReference type="InterPro" id="IPR027395">
    <property type="entry name" value="WH_DNA-bd_dom"/>
</dbReference>
<dbReference type="InterPro" id="IPR036388">
    <property type="entry name" value="WH-like_DNA-bd_sf"/>
</dbReference>
<organism evidence="2 3">
    <name type="scientific">Roseivirga misakiensis</name>
    <dbReference type="NCBI Taxonomy" id="1563681"/>
    <lineage>
        <taxon>Bacteria</taxon>
        <taxon>Pseudomonadati</taxon>
        <taxon>Bacteroidota</taxon>
        <taxon>Cytophagia</taxon>
        <taxon>Cytophagales</taxon>
        <taxon>Roseivirgaceae</taxon>
        <taxon>Roseivirga</taxon>
    </lineage>
</organism>
<name>A0A1E5T6M7_9BACT</name>
<reference evidence="2 3" key="1">
    <citation type="submission" date="2016-08" db="EMBL/GenBank/DDBJ databases">
        <title>Draft genome of Fabibacter sp. strain SK-8.</title>
        <authorList>
            <person name="Wong S.-K."/>
            <person name="Hamasaki K."/>
            <person name="Yoshizawa S."/>
        </authorList>
    </citation>
    <scope>NUCLEOTIDE SEQUENCE [LARGE SCALE GENOMIC DNA]</scope>
    <source>
        <strain evidence="2 3">SK-8</strain>
    </source>
</reference>
<gene>
    <name evidence="2" type="ORF">BFP71_05085</name>
</gene>
<dbReference type="Pfam" id="PF13601">
    <property type="entry name" value="HTH_34"/>
    <property type="match status" value="1"/>
</dbReference>
<accession>A0A1E5T6M7</accession>
<dbReference type="InterPro" id="IPR036390">
    <property type="entry name" value="WH_DNA-bd_sf"/>
</dbReference>